<dbReference type="Pfam" id="PF11042">
    <property type="entry name" value="DUF2750"/>
    <property type="match status" value="1"/>
</dbReference>
<gene>
    <name evidence="2" type="ORF">GCM10011314_14370</name>
</gene>
<evidence type="ECO:0000256" key="1">
    <source>
        <dbReference type="SAM" id="MobiDB-lite"/>
    </source>
</evidence>
<reference evidence="2" key="1">
    <citation type="journal article" date="2014" name="Int. J. Syst. Evol. Microbiol.">
        <title>Complete genome sequence of Corynebacterium casei LMG S-19264T (=DSM 44701T), isolated from a smear-ripened cheese.</title>
        <authorList>
            <consortium name="US DOE Joint Genome Institute (JGI-PGF)"/>
            <person name="Walter F."/>
            <person name="Albersmeier A."/>
            <person name="Kalinowski J."/>
            <person name="Ruckert C."/>
        </authorList>
    </citation>
    <scope>NUCLEOTIDE SEQUENCE</scope>
    <source>
        <strain evidence="2">CGMCC 1.10749</strain>
    </source>
</reference>
<organism evidence="2 3">
    <name type="scientific">Knoellia flava</name>
    <dbReference type="NCBI Taxonomy" id="913969"/>
    <lineage>
        <taxon>Bacteria</taxon>
        <taxon>Bacillati</taxon>
        <taxon>Actinomycetota</taxon>
        <taxon>Actinomycetes</taxon>
        <taxon>Micrococcales</taxon>
        <taxon>Intrasporangiaceae</taxon>
        <taxon>Knoellia</taxon>
    </lineage>
</organism>
<evidence type="ECO:0008006" key="4">
    <source>
        <dbReference type="Google" id="ProtNLM"/>
    </source>
</evidence>
<dbReference type="AlphaFoldDB" id="A0A8H9FTL3"/>
<dbReference type="InterPro" id="IPR021284">
    <property type="entry name" value="DUF2750"/>
</dbReference>
<dbReference type="RefSeq" id="WP_035949062.1">
    <property type="nucleotide sequence ID" value="NZ_BMEA01000001.1"/>
</dbReference>
<evidence type="ECO:0000313" key="3">
    <source>
        <dbReference type="Proteomes" id="UP000628079"/>
    </source>
</evidence>
<proteinExistence type="predicted"/>
<accession>A0A8H9FTL3</accession>
<name>A0A8H9FTL3_9MICO</name>
<comment type="caution">
    <text evidence="2">The sequence shown here is derived from an EMBL/GenBank/DDBJ whole genome shotgun (WGS) entry which is preliminary data.</text>
</comment>
<dbReference type="EMBL" id="BMEA01000001">
    <property type="protein sequence ID" value="GGB75936.1"/>
    <property type="molecule type" value="Genomic_DNA"/>
</dbReference>
<reference evidence="2" key="2">
    <citation type="submission" date="2020-09" db="EMBL/GenBank/DDBJ databases">
        <authorList>
            <person name="Sun Q."/>
            <person name="Zhou Y."/>
        </authorList>
    </citation>
    <scope>NUCLEOTIDE SEQUENCE</scope>
    <source>
        <strain evidence="2">CGMCC 1.10749</strain>
    </source>
</reference>
<evidence type="ECO:0000313" key="2">
    <source>
        <dbReference type="EMBL" id="GGB75936.1"/>
    </source>
</evidence>
<feature type="region of interest" description="Disordered" evidence="1">
    <location>
        <begin position="26"/>
        <end position="45"/>
    </location>
</feature>
<dbReference type="Proteomes" id="UP000628079">
    <property type="component" value="Unassembled WGS sequence"/>
</dbReference>
<protein>
    <recommendedName>
        <fullName evidence="4">DUF2750 domain-containing protein</fullName>
    </recommendedName>
</protein>
<sequence length="120" mass="13091">MSVAGAQAEAFYSELLDGGAVFTVRDDRGYPAPQNGSGQRAQPFWSKRSRAEHIVDSVPAYGGFDVVEIDGERWRERWLPGLEKDGIHVGLNWSGDDATGYDLPPADVLRNLDARAGSLD</sequence>